<feature type="active site" description="O-(5'-phospho-DNA)-tyrosine intermediate" evidence="10">
    <location>
        <position position="129"/>
    </location>
</feature>
<dbReference type="InterPro" id="IPR002815">
    <property type="entry name" value="Spo11/TopoVI_A"/>
</dbReference>
<dbReference type="InterPro" id="IPR036388">
    <property type="entry name" value="WH-like_DNA-bd_sf"/>
</dbReference>
<evidence type="ECO:0000256" key="9">
    <source>
        <dbReference type="ARBA" id="ARBA00023235"/>
    </source>
</evidence>
<dbReference type="GO" id="GO:0042138">
    <property type="term" value="P:meiotic DNA double-strand break formation"/>
    <property type="evidence" value="ECO:0007669"/>
    <property type="project" value="TreeGrafter"/>
</dbReference>
<evidence type="ECO:0000259" key="12">
    <source>
        <dbReference type="Pfam" id="PF21180"/>
    </source>
</evidence>
<evidence type="ECO:0000256" key="8">
    <source>
        <dbReference type="ARBA" id="ARBA00023125"/>
    </source>
</evidence>
<keyword evidence="14" id="KW-1185">Reference proteome</keyword>
<dbReference type="GO" id="GO:0003918">
    <property type="term" value="F:DNA topoisomerase type II (double strand cut, ATP-hydrolyzing) activity"/>
    <property type="evidence" value="ECO:0007669"/>
    <property type="project" value="UniProtKB-UniRule"/>
</dbReference>
<organism evidence="13 14">
    <name type="scientific">Filobasidium floriforme</name>
    <dbReference type="NCBI Taxonomy" id="5210"/>
    <lineage>
        <taxon>Eukaryota</taxon>
        <taxon>Fungi</taxon>
        <taxon>Dikarya</taxon>
        <taxon>Basidiomycota</taxon>
        <taxon>Agaricomycotina</taxon>
        <taxon>Tremellomycetes</taxon>
        <taxon>Filobasidiales</taxon>
        <taxon>Filobasidiaceae</taxon>
        <taxon>Filobasidium</taxon>
    </lineage>
</organism>
<dbReference type="Pfam" id="PF21180">
    <property type="entry name" value="TOP6A-Spo11_Toprim"/>
    <property type="match status" value="1"/>
</dbReference>
<evidence type="ECO:0000256" key="5">
    <source>
        <dbReference type="ARBA" id="ARBA00022723"/>
    </source>
</evidence>
<evidence type="ECO:0000256" key="1">
    <source>
        <dbReference type="ARBA" id="ARBA00000185"/>
    </source>
</evidence>
<sequence length="426" mass="47263">MTGNGISEDSLSFGSDRAREALAYLEEMITGAMVQMLKEQQKVNRLLLRSTESDGTGEHQTAETSAQIRLDIYDRGKGTEKDIKFPQASSNPYSTRSSALSLARYMRIVEILHETLTEDASITKRDVFYRDVHLFSRQAISDEILDTIVASAGLCRNDFRLSAAAKGLLYCPIAKVFVTGDESVLDCSTAPCHIPEVTVVRTIHFEKQPKWLLIVEKEAVYHTLVTNGFATNLRLGPGILITGKGYPDLKTLRFLRYLADTMPTLRMFVLVDADPHGIDIASVYQFGSMKSQNSTETKGLALKDRLVWIGIKATSWSSLGIEFDRLLPLSEKDIAFALSMLRSRVDMPRHWRRELCYMLHTQRKAEIQILTESLAQGSWALENSAAIECAGDPLLVSLLQREISASTSVQAGSSNVGRSEADADSS</sequence>
<keyword evidence="5" id="KW-0479">Metal-binding</keyword>
<dbReference type="PANTHER" id="PTHR10848">
    <property type="entry name" value="MEIOTIC RECOMBINATION PROTEIN SPO11"/>
    <property type="match status" value="1"/>
</dbReference>
<dbReference type="InterPro" id="IPR036078">
    <property type="entry name" value="Spo11/TopoVI_A_sf"/>
</dbReference>
<evidence type="ECO:0000259" key="11">
    <source>
        <dbReference type="Pfam" id="PF04406"/>
    </source>
</evidence>
<dbReference type="Gene3D" id="1.10.10.10">
    <property type="entry name" value="Winged helix-like DNA-binding domain superfamily/Winged helix DNA-binding domain"/>
    <property type="match status" value="1"/>
</dbReference>
<dbReference type="GO" id="GO:0000228">
    <property type="term" value="C:nuclear chromosome"/>
    <property type="evidence" value="ECO:0007669"/>
    <property type="project" value="TreeGrafter"/>
</dbReference>
<evidence type="ECO:0000256" key="4">
    <source>
        <dbReference type="ARBA" id="ARBA00012895"/>
    </source>
</evidence>
<keyword evidence="8 10" id="KW-0238">DNA-binding</keyword>
<feature type="domain" description="Topoisomerase 6 subunit A/Spo11 TOPRIM" evidence="12">
    <location>
        <begin position="212"/>
        <end position="372"/>
    </location>
</feature>
<evidence type="ECO:0000256" key="3">
    <source>
        <dbReference type="ARBA" id="ARBA00006559"/>
    </source>
</evidence>
<name>A0A8K0JQ39_9TREE</name>
<dbReference type="Pfam" id="PF04406">
    <property type="entry name" value="TP6A_N"/>
    <property type="match status" value="1"/>
</dbReference>
<evidence type="ECO:0000256" key="7">
    <source>
        <dbReference type="ARBA" id="ARBA00023029"/>
    </source>
</evidence>
<dbReference type="CDD" id="cd00223">
    <property type="entry name" value="TOPRIM_TopoIIB_SPO"/>
    <property type="match status" value="1"/>
</dbReference>
<evidence type="ECO:0000256" key="10">
    <source>
        <dbReference type="PROSITE-ProRule" id="PRU01385"/>
    </source>
</evidence>
<dbReference type="PROSITE" id="PS52041">
    <property type="entry name" value="TOPO_IIB"/>
    <property type="match status" value="1"/>
</dbReference>
<dbReference type="InterPro" id="IPR034136">
    <property type="entry name" value="TOPRIM_Topo6A/Spo11"/>
</dbReference>
<dbReference type="GO" id="GO:0005524">
    <property type="term" value="F:ATP binding"/>
    <property type="evidence" value="ECO:0007669"/>
    <property type="project" value="InterPro"/>
</dbReference>
<dbReference type="SUPFAM" id="SSF56726">
    <property type="entry name" value="DNA topoisomerase IV, alpha subunit"/>
    <property type="match status" value="1"/>
</dbReference>
<evidence type="ECO:0000313" key="13">
    <source>
        <dbReference type="EMBL" id="KAG7563032.1"/>
    </source>
</evidence>
<accession>A0A8K0JQ39</accession>
<dbReference type="AlphaFoldDB" id="A0A8K0JQ39"/>
<evidence type="ECO:0000256" key="2">
    <source>
        <dbReference type="ARBA" id="ARBA00001946"/>
    </source>
</evidence>
<keyword evidence="7 10" id="KW-0799">Topoisomerase</keyword>
<dbReference type="OrthoDB" id="5377392at2759"/>
<dbReference type="PRINTS" id="PR01550">
    <property type="entry name" value="TOP6AFAMILY"/>
</dbReference>
<dbReference type="GO" id="GO:0003677">
    <property type="term" value="F:DNA binding"/>
    <property type="evidence" value="ECO:0007669"/>
    <property type="project" value="UniProtKB-UniRule"/>
</dbReference>
<gene>
    <name evidence="13" type="ORF">FFLO_01590</name>
</gene>
<comment type="similarity">
    <text evidence="3 10">Belongs to the TOP6A family.</text>
</comment>
<comment type="catalytic activity">
    <reaction evidence="1 10">
        <text>ATP-dependent breakage, passage and rejoining of double-stranded DNA.</text>
        <dbReference type="EC" id="5.6.2.2"/>
    </reaction>
</comment>
<dbReference type="GO" id="GO:0000706">
    <property type="term" value="P:meiotic DNA double-strand break processing"/>
    <property type="evidence" value="ECO:0007669"/>
    <property type="project" value="TreeGrafter"/>
</dbReference>
<dbReference type="Gene3D" id="3.40.1360.10">
    <property type="match status" value="1"/>
</dbReference>
<dbReference type="EMBL" id="JABELV010000022">
    <property type="protein sequence ID" value="KAG7563032.1"/>
    <property type="molecule type" value="Genomic_DNA"/>
</dbReference>
<dbReference type="Proteomes" id="UP000812966">
    <property type="component" value="Unassembled WGS sequence"/>
</dbReference>
<dbReference type="GO" id="GO:0046872">
    <property type="term" value="F:metal ion binding"/>
    <property type="evidence" value="ECO:0007669"/>
    <property type="project" value="UniProtKB-KW"/>
</dbReference>
<dbReference type="GO" id="GO:0007131">
    <property type="term" value="P:reciprocal meiotic recombination"/>
    <property type="evidence" value="ECO:0007669"/>
    <property type="project" value="TreeGrafter"/>
</dbReference>
<protein>
    <recommendedName>
        <fullName evidence="4">DNA topoisomerase (ATP-hydrolyzing)</fullName>
        <ecNumber evidence="4">5.6.2.2</ecNumber>
    </recommendedName>
</protein>
<reference evidence="13" key="1">
    <citation type="submission" date="2020-04" db="EMBL/GenBank/DDBJ databases">
        <title>Analysis of mating type loci in Filobasidium floriforme.</title>
        <authorList>
            <person name="Nowrousian M."/>
        </authorList>
    </citation>
    <scope>NUCLEOTIDE SEQUENCE</scope>
    <source>
        <strain evidence="13">CBS 6242</strain>
    </source>
</reference>
<keyword evidence="6" id="KW-0460">Magnesium</keyword>
<proteinExistence type="inferred from homology"/>
<evidence type="ECO:0000256" key="6">
    <source>
        <dbReference type="ARBA" id="ARBA00022842"/>
    </source>
</evidence>
<comment type="caution">
    <text evidence="13">The sequence shown here is derived from an EMBL/GenBank/DDBJ whole genome shotgun (WGS) entry which is preliminary data.</text>
</comment>
<dbReference type="EC" id="5.6.2.2" evidence="4"/>
<feature type="domain" description="Spo11/DNA topoisomerase VI subunit A N-terminal" evidence="11">
    <location>
        <begin position="102"/>
        <end position="159"/>
    </location>
</feature>
<comment type="cofactor">
    <cofactor evidence="2">
        <name>Mg(2+)</name>
        <dbReference type="ChEBI" id="CHEBI:18420"/>
    </cofactor>
</comment>
<dbReference type="InterPro" id="IPR013049">
    <property type="entry name" value="Spo11/TopoVI_A_N"/>
</dbReference>
<dbReference type="PANTHER" id="PTHR10848:SF0">
    <property type="entry name" value="MEIOTIC RECOMBINATION PROTEIN SPO11"/>
    <property type="match status" value="1"/>
</dbReference>
<evidence type="ECO:0000313" key="14">
    <source>
        <dbReference type="Proteomes" id="UP000812966"/>
    </source>
</evidence>
<keyword evidence="9 10" id="KW-0413">Isomerase</keyword>